<dbReference type="Gene3D" id="1.10.150.20">
    <property type="entry name" value="5' to 3' exonuclease, C-terminal subdomain"/>
    <property type="match status" value="1"/>
</dbReference>
<dbReference type="Pfam" id="PF14716">
    <property type="entry name" value="HHH_8"/>
    <property type="match status" value="1"/>
</dbReference>
<dbReference type="AlphaFoldDB" id="A0A2M6YPW6"/>
<accession>A0A2M6YPW6</accession>
<dbReference type="InterPro" id="IPR043519">
    <property type="entry name" value="NT_sf"/>
</dbReference>
<dbReference type="InterPro" id="IPR022311">
    <property type="entry name" value="PolX-like"/>
</dbReference>
<feature type="domain" description="DNA-directed DNA polymerase X" evidence="3">
    <location>
        <begin position="10"/>
        <end position="326"/>
    </location>
</feature>
<gene>
    <name evidence="4" type="ORF">COT04_01400</name>
</gene>
<dbReference type="Gene3D" id="1.10.150.110">
    <property type="entry name" value="DNA polymerase beta, N-terminal domain-like"/>
    <property type="match status" value="1"/>
</dbReference>
<dbReference type="PANTHER" id="PTHR36928:SF1">
    <property type="entry name" value="PHOSPHATASE YCDX-RELATED"/>
    <property type="match status" value="1"/>
</dbReference>
<dbReference type="InterPro" id="IPR010996">
    <property type="entry name" value="HHH_MUS81"/>
</dbReference>
<dbReference type="Gene3D" id="3.30.210.10">
    <property type="entry name" value="DNA polymerase, thumb domain"/>
    <property type="match status" value="1"/>
</dbReference>
<dbReference type="GO" id="GO:0005829">
    <property type="term" value="C:cytosol"/>
    <property type="evidence" value="ECO:0007669"/>
    <property type="project" value="TreeGrafter"/>
</dbReference>
<evidence type="ECO:0000313" key="4">
    <source>
        <dbReference type="EMBL" id="PIU33186.1"/>
    </source>
</evidence>
<evidence type="ECO:0000256" key="1">
    <source>
        <dbReference type="ARBA" id="ARBA00022679"/>
    </source>
</evidence>
<evidence type="ECO:0000256" key="2">
    <source>
        <dbReference type="ARBA" id="ARBA00022695"/>
    </source>
</evidence>
<evidence type="ECO:0000313" key="5">
    <source>
        <dbReference type="Proteomes" id="UP000229559"/>
    </source>
</evidence>
<dbReference type="Proteomes" id="UP000229559">
    <property type="component" value="Unassembled WGS sequence"/>
</dbReference>
<dbReference type="InterPro" id="IPR050243">
    <property type="entry name" value="PHP_phosphatase"/>
</dbReference>
<dbReference type="SUPFAM" id="SSF89550">
    <property type="entry name" value="PHP domain-like"/>
    <property type="match status" value="1"/>
</dbReference>
<dbReference type="Gene3D" id="3.30.460.10">
    <property type="entry name" value="Beta Polymerase, domain 2"/>
    <property type="match status" value="1"/>
</dbReference>
<dbReference type="InterPro" id="IPR037160">
    <property type="entry name" value="DNA_Pol_thumb_sf"/>
</dbReference>
<comment type="caution">
    <text evidence="4">The sequence shown here is derived from an EMBL/GenBank/DDBJ whole genome shotgun (WGS) entry which is preliminary data.</text>
</comment>
<dbReference type="GO" id="GO:0008270">
    <property type="term" value="F:zinc ion binding"/>
    <property type="evidence" value="ECO:0007669"/>
    <property type="project" value="TreeGrafter"/>
</dbReference>
<dbReference type="CDD" id="cd00141">
    <property type="entry name" value="NT_POLXc"/>
    <property type="match status" value="1"/>
</dbReference>
<keyword evidence="1" id="KW-0808">Transferase</keyword>
<dbReference type="SUPFAM" id="SSF47802">
    <property type="entry name" value="DNA polymerase beta, N-terminal domain-like"/>
    <property type="match status" value="1"/>
</dbReference>
<name>A0A2M6YPW6_9BACT</name>
<dbReference type="Pfam" id="PF14791">
    <property type="entry name" value="DNA_pol_B_thumb"/>
    <property type="match status" value="1"/>
</dbReference>
<dbReference type="InterPro" id="IPR029398">
    <property type="entry name" value="PolB_thumb"/>
</dbReference>
<dbReference type="GO" id="GO:0042578">
    <property type="term" value="F:phosphoric ester hydrolase activity"/>
    <property type="evidence" value="ECO:0007669"/>
    <property type="project" value="TreeGrafter"/>
</dbReference>
<dbReference type="InterPro" id="IPR002054">
    <property type="entry name" value="DNA-dir_DNA_pol_X"/>
</dbReference>
<feature type="non-terminal residue" evidence="4">
    <location>
        <position position="529"/>
    </location>
</feature>
<dbReference type="PIRSF" id="PIRSF005047">
    <property type="entry name" value="UCP005047_YshC"/>
    <property type="match status" value="1"/>
</dbReference>
<dbReference type="InterPro" id="IPR004013">
    <property type="entry name" value="PHP_dom"/>
</dbReference>
<evidence type="ECO:0000259" key="3">
    <source>
        <dbReference type="SMART" id="SM00483"/>
    </source>
</evidence>
<organism evidence="4 5">
    <name type="scientific">Candidatus Shapirobacteria bacterium CG07_land_8_20_14_0_80_39_12</name>
    <dbReference type="NCBI Taxonomy" id="1974480"/>
    <lineage>
        <taxon>Bacteria</taxon>
        <taxon>Candidatus Shapironibacteriota</taxon>
    </lineage>
</organism>
<dbReference type="InterPro" id="IPR016195">
    <property type="entry name" value="Pol/histidinol_Pase-like"/>
</dbReference>
<dbReference type="InterPro" id="IPR027421">
    <property type="entry name" value="DNA_pol_lamdba_lyase_dom_sf"/>
</dbReference>
<sequence>MEKMKMSREMTNKEVARLLKEVSAALEVKGGNRFKIAAYDRVATAIEHATSEVKDLWDDNKLQEIPGIGVNLSAYLDELFRKGKVAHFERIFRNLPPAMFEFLEIPGIGSKTAYKLCRELKIKEAKTALPRLKEALKAGKIRLIEGFGEQSEKDILEGLESLKKRSERMLLPFAWELAQKVIEYLARGKIGVRIKPLGSLRRMAATVGDIDLAVATTQPKKAIERFVSFPEVKEVVVSGGNTARIIHHNGRQIDLKTMNPQAYGALLQHFTGSKQHNIHLREIAQKKGLSLSEYGIKKGGKIKKYAAEETFYQALGMAWIPPELREDTGEIEAAQKKELPQLVELKDIKGDLHVHSNFPIEPSHDEGADTFEVLLNKAQELGYEYLGLSEHNPSSSQHSSKQVIELLKRKKEEIDKLNYSRVKKLSVYALNSLEIDIKPDGSLALPEKALKYLDFAIASIHSSFKMSRQEMTRRVLTSLAHPKIKILGHPTGRKIGEREGYELDWEKIFAFCLKNNKYLEINAWPNRLD</sequence>
<dbReference type="GO" id="GO:0003677">
    <property type="term" value="F:DNA binding"/>
    <property type="evidence" value="ECO:0007669"/>
    <property type="project" value="InterPro"/>
</dbReference>
<dbReference type="Pfam" id="PF02811">
    <property type="entry name" value="PHP"/>
    <property type="match status" value="1"/>
</dbReference>
<dbReference type="GO" id="GO:0003887">
    <property type="term" value="F:DNA-directed DNA polymerase activity"/>
    <property type="evidence" value="ECO:0007669"/>
    <property type="project" value="InterPro"/>
</dbReference>
<dbReference type="SMART" id="SM00483">
    <property type="entry name" value="POLXc"/>
    <property type="match status" value="1"/>
</dbReference>
<proteinExistence type="predicted"/>
<protein>
    <recommendedName>
        <fullName evidence="3">DNA-directed DNA polymerase X domain-containing protein</fullName>
    </recommendedName>
</protein>
<dbReference type="SUPFAM" id="SSF81301">
    <property type="entry name" value="Nucleotidyltransferase"/>
    <property type="match status" value="1"/>
</dbReference>
<dbReference type="EMBL" id="PEXA01000044">
    <property type="protein sequence ID" value="PIU33186.1"/>
    <property type="molecule type" value="Genomic_DNA"/>
</dbReference>
<dbReference type="Gene3D" id="3.20.20.140">
    <property type="entry name" value="Metal-dependent hydrolases"/>
    <property type="match status" value="1"/>
</dbReference>
<dbReference type="PANTHER" id="PTHR36928">
    <property type="entry name" value="PHOSPHATASE YCDX-RELATED"/>
    <property type="match status" value="1"/>
</dbReference>
<keyword evidence="2" id="KW-0548">Nucleotidyltransferase</keyword>
<reference evidence="5" key="1">
    <citation type="submission" date="2017-09" db="EMBL/GenBank/DDBJ databases">
        <title>Depth-based differentiation of microbial function through sediment-hosted aquifers and enrichment of novel symbionts in the deep terrestrial subsurface.</title>
        <authorList>
            <person name="Probst A.J."/>
            <person name="Ladd B."/>
            <person name="Jarett J.K."/>
            <person name="Geller-Mcgrath D.E."/>
            <person name="Sieber C.M.K."/>
            <person name="Emerson J.B."/>
            <person name="Anantharaman K."/>
            <person name="Thomas B.C."/>
            <person name="Malmstrom R."/>
            <person name="Stieglmeier M."/>
            <person name="Klingl A."/>
            <person name="Woyke T."/>
            <person name="Ryan C.M."/>
            <person name="Banfield J.F."/>
        </authorList>
    </citation>
    <scope>NUCLEOTIDE SEQUENCE [LARGE SCALE GENOMIC DNA]</scope>
</reference>